<comment type="subcellular location">
    <subcellularLocation>
        <location evidence="1">Nucleus</location>
    </subcellularLocation>
</comment>
<evidence type="ECO:0000256" key="1">
    <source>
        <dbReference type="ARBA" id="ARBA00004123"/>
    </source>
</evidence>
<dbReference type="AlphaFoldDB" id="A0AAQ3KPX0"/>
<dbReference type="PANTHER" id="PTHR12565:SF431">
    <property type="entry name" value="TRANSCRIPTION FACTOR BHLH137"/>
    <property type="match status" value="1"/>
</dbReference>
<keyword evidence="3" id="KW-0805">Transcription regulation</keyword>
<dbReference type="PROSITE" id="PS50888">
    <property type="entry name" value="BHLH"/>
    <property type="match status" value="1"/>
</dbReference>
<dbReference type="PANTHER" id="PTHR12565">
    <property type="entry name" value="STEROL REGULATORY ELEMENT-BINDING PROTEIN"/>
    <property type="match status" value="1"/>
</dbReference>
<evidence type="ECO:0000256" key="6">
    <source>
        <dbReference type="SAM" id="MobiDB-lite"/>
    </source>
</evidence>
<accession>A0AAQ3KPX0</accession>
<comment type="similarity">
    <text evidence="2">Belongs to the bHLH protein family.</text>
</comment>
<evidence type="ECO:0000256" key="4">
    <source>
        <dbReference type="ARBA" id="ARBA00023163"/>
    </source>
</evidence>
<name>A0AAQ3KPX0_9LILI</name>
<dbReference type="InterPro" id="IPR036638">
    <property type="entry name" value="HLH_DNA-bd_sf"/>
</dbReference>
<dbReference type="GO" id="GO:0003700">
    <property type="term" value="F:DNA-binding transcription factor activity"/>
    <property type="evidence" value="ECO:0007669"/>
    <property type="project" value="TreeGrafter"/>
</dbReference>
<dbReference type="GO" id="GO:0005634">
    <property type="term" value="C:nucleus"/>
    <property type="evidence" value="ECO:0007669"/>
    <property type="project" value="UniProtKB-SubCell"/>
</dbReference>
<keyword evidence="4" id="KW-0804">Transcription</keyword>
<dbReference type="Pfam" id="PF00010">
    <property type="entry name" value="HLH"/>
    <property type="match status" value="1"/>
</dbReference>
<evidence type="ECO:0000259" key="7">
    <source>
        <dbReference type="PROSITE" id="PS50888"/>
    </source>
</evidence>
<protein>
    <submittedName>
        <fullName evidence="8">Transcription factor bHLH137</fullName>
    </submittedName>
</protein>
<proteinExistence type="inferred from homology"/>
<dbReference type="GO" id="GO:0046983">
    <property type="term" value="F:protein dimerization activity"/>
    <property type="evidence" value="ECO:0007669"/>
    <property type="project" value="InterPro"/>
</dbReference>
<dbReference type="Proteomes" id="UP001327560">
    <property type="component" value="Chromosome 7"/>
</dbReference>
<evidence type="ECO:0000313" key="8">
    <source>
        <dbReference type="EMBL" id="WOL12867.1"/>
    </source>
</evidence>
<feature type="compositionally biased region" description="Polar residues" evidence="6">
    <location>
        <begin position="69"/>
        <end position="89"/>
    </location>
</feature>
<keyword evidence="5" id="KW-0539">Nucleus</keyword>
<evidence type="ECO:0000256" key="2">
    <source>
        <dbReference type="ARBA" id="ARBA00005510"/>
    </source>
</evidence>
<dbReference type="InterPro" id="IPR024097">
    <property type="entry name" value="bHLH_ZIP_TF"/>
</dbReference>
<keyword evidence="9" id="KW-1185">Reference proteome</keyword>
<evidence type="ECO:0000256" key="3">
    <source>
        <dbReference type="ARBA" id="ARBA00023015"/>
    </source>
</evidence>
<reference evidence="8 9" key="1">
    <citation type="submission" date="2023-10" db="EMBL/GenBank/DDBJ databases">
        <title>Chromosome-scale genome assembly provides insights into flower coloration mechanisms of Canna indica.</title>
        <authorList>
            <person name="Li C."/>
        </authorList>
    </citation>
    <scope>NUCLEOTIDE SEQUENCE [LARGE SCALE GENOMIC DNA]</scope>
    <source>
        <tissue evidence="8">Flower</tissue>
    </source>
</reference>
<evidence type="ECO:0000313" key="9">
    <source>
        <dbReference type="Proteomes" id="UP001327560"/>
    </source>
</evidence>
<sequence>MMTSSYEDFHLLDSSSFLSHSAIIGELMMMPFEEATISNSYNFYLSSQDSNKPYHVSAASSTGFSSIPNATAGSSPAQLEPNNGSSPRSAASLGKKRKNCNNDDEQLTSSNLKKRSINGGLKEAGESKSKAKVEDLQAGFIHVRARRGEATDSHSLAERVRRERISERMKILQGLVPGCDKVKGKQLILDEIIKYVIYLQEQVELLSLKIASMNHHSEEWQHLNNLEEVMKCSMPLQEEINPLACTSDSNHEANNYQMMDPKFLLVQGPLLLQDVNASVLDKKQGDI</sequence>
<gene>
    <name evidence="8" type="ORF">Cni_G21635</name>
</gene>
<dbReference type="SUPFAM" id="SSF47459">
    <property type="entry name" value="HLH, helix-loop-helix DNA-binding domain"/>
    <property type="match status" value="1"/>
</dbReference>
<dbReference type="SMART" id="SM00353">
    <property type="entry name" value="HLH"/>
    <property type="match status" value="1"/>
</dbReference>
<dbReference type="EMBL" id="CP136896">
    <property type="protein sequence ID" value="WOL12867.1"/>
    <property type="molecule type" value="Genomic_DNA"/>
</dbReference>
<organism evidence="8 9">
    <name type="scientific">Canna indica</name>
    <name type="common">Indian-shot</name>
    <dbReference type="NCBI Taxonomy" id="4628"/>
    <lineage>
        <taxon>Eukaryota</taxon>
        <taxon>Viridiplantae</taxon>
        <taxon>Streptophyta</taxon>
        <taxon>Embryophyta</taxon>
        <taxon>Tracheophyta</taxon>
        <taxon>Spermatophyta</taxon>
        <taxon>Magnoliopsida</taxon>
        <taxon>Liliopsida</taxon>
        <taxon>Zingiberales</taxon>
        <taxon>Cannaceae</taxon>
        <taxon>Canna</taxon>
    </lineage>
</organism>
<dbReference type="InterPro" id="IPR011598">
    <property type="entry name" value="bHLH_dom"/>
</dbReference>
<dbReference type="Gene3D" id="4.10.280.10">
    <property type="entry name" value="Helix-loop-helix DNA-binding domain"/>
    <property type="match status" value="1"/>
</dbReference>
<evidence type="ECO:0000256" key="5">
    <source>
        <dbReference type="ARBA" id="ARBA00023242"/>
    </source>
</evidence>
<feature type="region of interest" description="Disordered" evidence="6">
    <location>
        <begin position="69"/>
        <end position="129"/>
    </location>
</feature>
<feature type="domain" description="BHLH" evidence="7">
    <location>
        <begin position="149"/>
        <end position="199"/>
    </location>
</feature>